<feature type="compositionally biased region" description="Polar residues" evidence="1">
    <location>
        <begin position="227"/>
        <end position="245"/>
    </location>
</feature>
<dbReference type="RefSeq" id="XP_659074.1">
    <property type="nucleotide sequence ID" value="XM_653982.1"/>
</dbReference>
<protein>
    <recommendedName>
        <fullName evidence="4">BTB domain-containing protein</fullName>
    </recommendedName>
</protein>
<evidence type="ECO:0008006" key="4">
    <source>
        <dbReference type="Google" id="ProtNLM"/>
    </source>
</evidence>
<dbReference type="OMA" id="SLWDEFT"/>
<gene>
    <name evidence="2" type="ORF">ANIA_01470</name>
</gene>
<dbReference type="GeneID" id="2875154"/>
<feature type="region of interest" description="Disordered" evidence="1">
    <location>
        <begin position="55"/>
        <end position="266"/>
    </location>
</feature>
<dbReference type="InParanoid" id="Q5BDB0"/>
<evidence type="ECO:0000313" key="3">
    <source>
        <dbReference type="Proteomes" id="UP000000560"/>
    </source>
</evidence>
<dbReference type="Proteomes" id="UP000000560">
    <property type="component" value="Chromosome VII"/>
</dbReference>
<accession>C8VME1</accession>
<reference evidence="3" key="2">
    <citation type="journal article" date="2009" name="Fungal Genet. Biol.">
        <title>The 2008 update of the Aspergillus nidulans genome annotation: a community effort.</title>
        <authorList>
            <person name="Wortman J.R."/>
            <person name="Gilsenan J.M."/>
            <person name="Joardar V."/>
            <person name="Deegan J."/>
            <person name="Clutterbuck J."/>
            <person name="Andersen M.R."/>
            <person name="Archer D."/>
            <person name="Bencina M."/>
            <person name="Braus G."/>
            <person name="Coutinho P."/>
            <person name="von Dohren H."/>
            <person name="Doonan J."/>
            <person name="Driessen A.J."/>
            <person name="Durek P."/>
            <person name="Espeso E."/>
            <person name="Fekete E."/>
            <person name="Flipphi M."/>
            <person name="Estrada C.G."/>
            <person name="Geysens S."/>
            <person name="Goldman G."/>
            <person name="de Groot P.W."/>
            <person name="Hansen K."/>
            <person name="Harris S.D."/>
            <person name="Heinekamp T."/>
            <person name="Helmstaedt K."/>
            <person name="Henrissat B."/>
            <person name="Hofmann G."/>
            <person name="Homan T."/>
            <person name="Horio T."/>
            <person name="Horiuchi H."/>
            <person name="James S."/>
            <person name="Jones M."/>
            <person name="Karaffa L."/>
            <person name="Karanyi Z."/>
            <person name="Kato M."/>
            <person name="Keller N."/>
            <person name="Kelly D.E."/>
            <person name="Kiel J.A."/>
            <person name="Kim J.M."/>
            <person name="van der Klei I.J."/>
            <person name="Klis F.M."/>
            <person name="Kovalchuk A."/>
            <person name="Krasevec N."/>
            <person name="Kubicek C.P."/>
            <person name="Liu B."/>
            <person name="Maccabe A."/>
            <person name="Meyer V."/>
            <person name="Mirabito P."/>
            <person name="Miskei M."/>
            <person name="Mos M."/>
            <person name="Mullins J."/>
            <person name="Nelson D.R."/>
            <person name="Nielsen J."/>
            <person name="Oakley B.R."/>
            <person name="Osmani S.A."/>
            <person name="Pakula T."/>
            <person name="Paszewski A."/>
            <person name="Paulsen I."/>
            <person name="Pilsyk S."/>
            <person name="Pocsi I."/>
            <person name="Punt P.J."/>
            <person name="Ram A.F."/>
            <person name="Ren Q."/>
            <person name="Robellet X."/>
            <person name="Robson G."/>
            <person name="Seiboth B."/>
            <person name="van Solingen P."/>
            <person name="Specht T."/>
            <person name="Sun J."/>
            <person name="Taheri-Talesh N."/>
            <person name="Takeshita N."/>
            <person name="Ussery D."/>
            <person name="vanKuyk P.A."/>
            <person name="Visser H."/>
            <person name="van de Vondervoort P.J."/>
            <person name="de Vries R.P."/>
            <person name="Walton J."/>
            <person name="Xiang X."/>
            <person name="Xiong Y."/>
            <person name="Zeng A.P."/>
            <person name="Brandt B.W."/>
            <person name="Cornell M.J."/>
            <person name="van den Hondel C.A."/>
            <person name="Visser J."/>
            <person name="Oliver S.G."/>
            <person name="Turner G."/>
        </authorList>
    </citation>
    <scope>GENOME REANNOTATION</scope>
    <source>
        <strain evidence="3">FGSC A4 / ATCC 38163 / CBS 112.46 / NRRL 194 / M139</strain>
    </source>
</reference>
<keyword evidence="3" id="KW-1185">Reference proteome</keyword>
<feature type="compositionally biased region" description="Polar residues" evidence="1">
    <location>
        <begin position="185"/>
        <end position="195"/>
    </location>
</feature>
<dbReference type="OrthoDB" id="448954at2759"/>
<dbReference type="HOGENOM" id="CLU_036496_0_0_1"/>
<evidence type="ECO:0000313" key="2">
    <source>
        <dbReference type="EMBL" id="CBF84924.1"/>
    </source>
</evidence>
<reference evidence="3" key="1">
    <citation type="journal article" date="2005" name="Nature">
        <title>Sequencing of Aspergillus nidulans and comparative analysis with A. fumigatus and A. oryzae.</title>
        <authorList>
            <person name="Galagan J.E."/>
            <person name="Calvo S.E."/>
            <person name="Cuomo C."/>
            <person name="Ma L.J."/>
            <person name="Wortman J.R."/>
            <person name="Batzoglou S."/>
            <person name="Lee S.I."/>
            <person name="Basturkmen M."/>
            <person name="Spevak C.C."/>
            <person name="Clutterbuck J."/>
            <person name="Kapitonov V."/>
            <person name="Jurka J."/>
            <person name="Scazzocchio C."/>
            <person name="Farman M."/>
            <person name="Butler J."/>
            <person name="Purcell S."/>
            <person name="Harris S."/>
            <person name="Braus G.H."/>
            <person name="Draht O."/>
            <person name="Busch S."/>
            <person name="D'Enfert C."/>
            <person name="Bouchier C."/>
            <person name="Goldman G.H."/>
            <person name="Bell-Pedersen D."/>
            <person name="Griffiths-Jones S."/>
            <person name="Doonan J.H."/>
            <person name="Yu J."/>
            <person name="Vienken K."/>
            <person name="Pain A."/>
            <person name="Freitag M."/>
            <person name="Selker E.U."/>
            <person name="Archer D.B."/>
            <person name="Penalva M.A."/>
            <person name="Oakley B.R."/>
            <person name="Momany M."/>
            <person name="Tanaka T."/>
            <person name="Kumagai T."/>
            <person name="Asai K."/>
            <person name="Machida M."/>
            <person name="Nierman W.C."/>
            <person name="Denning D.W."/>
            <person name="Caddick M."/>
            <person name="Hynes M."/>
            <person name="Paoletti M."/>
            <person name="Fischer R."/>
            <person name="Miller B."/>
            <person name="Dyer P."/>
            <person name="Sachs M.S."/>
            <person name="Osmani S.A."/>
            <person name="Birren B.W."/>
        </authorList>
    </citation>
    <scope>NUCLEOTIDE SEQUENCE [LARGE SCALE GENOMIC DNA]</scope>
    <source>
        <strain evidence="3">FGSC A4 / ATCC 38163 / CBS 112.46 / NRRL 194 / M139</strain>
    </source>
</reference>
<proteinExistence type="predicted"/>
<evidence type="ECO:0000256" key="1">
    <source>
        <dbReference type="SAM" id="MobiDB-lite"/>
    </source>
</evidence>
<organism evidence="2 3">
    <name type="scientific">Emericella nidulans (strain FGSC A4 / ATCC 38163 / CBS 112.46 / NRRL 194 / M139)</name>
    <name type="common">Aspergillus nidulans</name>
    <dbReference type="NCBI Taxonomy" id="227321"/>
    <lineage>
        <taxon>Eukaryota</taxon>
        <taxon>Fungi</taxon>
        <taxon>Dikarya</taxon>
        <taxon>Ascomycota</taxon>
        <taxon>Pezizomycotina</taxon>
        <taxon>Eurotiomycetes</taxon>
        <taxon>Eurotiomycetidae</taxon>
        <taxon>Eurotiales</taxon>
        <taxon>Aspergillaceae</taxon>
        <taxon>Aspergillus</taxon>
        <taxon>Aspergillus subgen. Nidulantes</taxon>
    </lineage>
</organism>
<dbReference type="eggNOG" id="ENOG502RS3Q">
    <property type="taxonomic scope" value="Eukaryota"/>
</dbReference>
<dbReference type="STRING" id="227321.Q5BDB0"/>
<dbReference type="EMBL" id="BN001307">
    <property type="protein sequence ID" value="CBF84924.1"/>
    <property type="molecule type" value="Genomic_DNA"/>
</dbReference>
<dbReference type="KEGG" id="ani:ANIA_01470"/>
<feature type="region of interest" description="Disordered" evidence="1">
    <location>
        <begin position="1"/>
        <end position="26"/>
    </location>
</feature>
<accession>Q5BDB0</accession>
<feature type="compositionally biased region" description="Basic and acidic residues" evidence="1">
    <location>
        <begin position="111"/>
        <end position="139"/>
    </location>
</feature>
<sequence>MEPSGLARHVSKPLDHLINSGKTRESKHQIAILEDEDVETFVAFCEYAYTGNYAVPPPGSRENEIEPVSINHALNGAYPDTGSTSPAASWEKSPPKPKVPSEACPGNPDDSNDRDGVGDGDVEPRRDPSQQSSSKDRHVYHSTKSEYTAQNPVATPHDSDNSPAPWAEDPPTRGRRRRRGKKDQQGVTQDATSKLTPPCTPPGAAQVEPDMPAAEPSEEFPVLPGAEQSTSQSPERPGRTLSNGANGSGFGGIRNQREESLTKSRVRPVIDTSFANQQFSPRHEKGTTNLWEEFTGIDDSGFRPSFRTRSPNPPAGITLPYLIFHAKLYVFATRYLIPGLAHLCLQKLHYDLLNLAFPDPDPENQYEEQLVLTTTKARMIVDLLNYTYTKTTRLEPITPSSATQLRDNELRRLVVHYAACKVRDLAVYCPPVEPIAGAAFYPEQPSARGFRALLDTLPELASDLIYRMI</sequence>
<dbReference type="AlphaFoldDB" id="Q5BDB0"/>
<name>Q5BDB0_EMENI</name>